<evidence type="ECO:0000256" key="7">
    <source>
        <dbReference type="ARBA" id="ARBA00023069"/>
    </source>
</evidence>
<dbReference type="PANTHER" id="PTHR28656:SF1">
    <property type="entry name" value="COILED-COIL DOMAIN-CONTAINING PROTEIN 153"/>
    <property type="match status" value="1"/>
</dbReference>
<protein>
    <recommendedName>
        <fullName evidence="11">Dynein regulatory complex protein 12</fullName>
    </recommendedName>
</protein>
<name>A0A2V2UNF5_TRYCR</name>
<comment type="caution">
    <text evidence="13">The sequence shown here is derived from an EMBL/GenBank/DDBJ whole genome shotgun (WGS) entry which is preliminary data.</text>
</comment>
<comment type="subcellular location">
    <subcellularLocation>
        <location evidence="2">Cytoplasm</location>
        <location evidence="2">Cytoskeleton</location>
        <location evidence="2">Flagellum axoneme</location>
    </subcellularLocation>
</comment>
<dbReference type="VEuPathDB" id="TriTrypDB:C4B63_151g31"/>
<evidence type="ECO:0000256" key="2">
    <source>
        <dbReference type="ARBA" id="ARBA00004611"/>
    </source>
</evidence>
<dbReference type="PANTHER" id="PTHR28656">
    <property type="entry name" value="COILED-COIL DOMAIN-CONTAINING PROTEIN 153"/>
    <property type="match status" value="1"/>
</dbReference>
<comment type="function">
    <text evidence="1">Component of the nexin-dynein regulatory complex (N-DRC), a key regulator of ciliary/flagellar motility which maintains the alignment and integrity of the distal axoneme and regulates microtubule sliding in motile axonemes.</text>
</comment>
<keyword evidence="6 12" id="KW-0175">Coiled coil</keyword>
<dbReference type="VEuPathDB" id="TriTrypDB:TcCLB.440099.19"/>
<evidence type="ECO:0000313" key="14">
    <source>
        <dbReference type="Proteomes" id="UP000246121"/>
    </source>
</evidence>
<evidence type="ECO:0000256" key="8">
    <source>
        <dbReference type="ARBA" id="ARBA00023212"/>
    </source>
</evidence>
<evidence type="ECO:0000256" key="1">
    <source>
        <dbReference type="ARBA" id="ARBA00003029"/>
    </source>
</evidence>
<keyword evidence="9" id="KW-0966">Cell projection</keyword>
<evidence type="ECO:0000256" key="3">
    <source>
        <dbReference type="ARBA" id="ARBA00011248"/>
    </source>
</evidence>
<keyword evidence="8" id="KW-0206">Cytoskeleton</keyword>
<dbReference type="Proteomes" id="UP000246121">
    <property type="component" value="Unassembled WGS sequence"/>
</dbReference>
<keyword evidence="5" id="KW-0282">Flagellum</keyword>
<dbReference type="VEuPathDB" id="TriTrypDB:TcYC6_0084030"/>
<gene>
    <name evidence="13" type="ORF">C4B63_151g31</name>
</gene>
<dbReference type="VEuPathDB" id="TriTrypDB:C3747_42g158"/>
<evidence type="ECO:0000256" key="9">
    <source>
        <dbReference type="ARBA" id="ARBA00023273"/>
    </source>
</evidence>
<reference evidence="13 14" key="1">
    <citation type="journal article" date="2018" name="Microb. Genom.">
        <title>Expanding an expanded genome: long-read sequencing of Trypanosoma cruzi.</title>
        <authorList>
            <person name="Berna L."/>
            <person name="Rodriguez M."/>
            <person name="Chiribao M.L."/>
            <person name="Parodi-Talice A."/>
            <person name="Pita S."/>
            <person name="Rijo G."/>
            <person name="Alvarez-Valin F."/>
            <person name="Robello C."/>
        </authorList>
    </citation>
    <scope>NUCLEOTIDE SEQUENCE [LARGE SCALE GENOMIC DNA]</scope>
    <source>
        <strain evidence="13 14">Dm28c</strain>
    </source>
</reference>
<evidence type="ECO:0000256" key="5">
    <source>
        <dbReference type="ARBA" id="ARBA00022846"/>
    </source>
</evidence>
<keyword evidence="4" id="KW-0963">Cytoplasm</keyword>
<dbReference type="VEuPathDB" id="TriTrypDB:BCY84_09299"/>
<sequence>MPPKENKKISKSDKDLQDDEQQLNEDIVKMGIRLSALKAEYAGQLEEIFGLRREKKELEFGCAKFEDDLRLATLNRVDVLTDFVRQYKTEEDEKIRTCTDLDETLNRLEEEKIRLTEKAKKAETEHEDAINAMKTEYDSLLARIDEMEREFSVLMEDTRSRMPYGQSAPI</sequence>
<dbReference type="InterPro" id="IPR033585">
    <property type="entry name" value="DRC12-like"/>
</dbReference>
<evidence type="ECO:0000256" key="10">
    <source>
        <dbReference type="ARBA" id="ARBA00044754"/>
    </source>
</evidence>
<evidence type="ECO:0000256" key="6">
    <source>
        <dbReference type="ARBA" id="ARBA00023054"/>
    </source>
</evidence>
<evidence type="ECO:0000256" key="11">
    <source>
        <dbReference type="ARBA" id="ARBA00044800"/>
    </source>
</evidence>
<organism evidence="13 14">
    <name type="scientific">Trypanosoma cruzi</name>
    <dbReference type="NCBI Taxonomy" id="5693"/>
    <lineage>
        <taxon>Eukaryota</taxon>
        <taxon>Discoba</taxon>
        <taxon>Euglenozoa</taxon>
        <taxon>Kinetoplastea</taxon>
        <taxon>Metakinetoplastina</taxon>
        <taxon>Trypanosomatida</taxon>
        <taxon>Trypanosomatidae</taxon>
        <taxon>Trypanosoma</taxon>
        <taxon>Schizotrypanum</taxon>
    </lineage>
</organism>
<evidence type="ECO:0000313" key="13">
    <source>
        <dbReference type="EMBL" id="PWU85610.1"/>
    </source>
</evidence>
<dbReference type="VEuPathDB" id="TriTrypDB:TcBrA4_0011230"/>
<dbReference type="AlphaFoldDB" id="A0A2V2UNF5"/>
<dbReference type="EMBL" id="PRFA01000151">
    <property type="protein sequence ID" value="PWU85610.1"/>
    <property type="molecule type" value="Genomic_DNA"/>
</dbReference>
<proteinExistence type="inferred from homology"/>
<accession>A0A2V2UNF5</accession>
<dbReference type="VEuPathDB" id="TriTrypDB:TcCLB.511075.54"/>
<evidence type="ECO:0000256" key="12">
    <source>
        <dbReference type="SAM" id="Coils"/>
    </source>
</evidence>
<comment type="subunit">
    <text evidence="3">Component of the nexin-dynein regulatory complex (N-DRC).</text>
</comment>
<evidence type="ECO:0000256" key="4">
    <source>
        <dbReference type="ARBA" id="ARBA00022490"/>
    </source>
</evidence>
<feature type="coiled-coil region" evidence="12">
    <location>
        <begin position="91"/>
        <end position="157"/>
    </location>
</feature>
<dbReference type="VEuPathDB" id="TriTrypDB:TcCL_NonESM05485"/>
<keyword evidence="7" id="KW-0969">Cilium</keyword>
<comment type="similarity">
    <text evidence="10">Belongs to the DRC12 family.</text>
</comment>